<dbReference type="OrthoDB" id="1450419at2"/>
<dbReference type="AlphaFoldDB" id="A0A1T5F2T2"/>
<dbReference type="Proteomes" id="UP000191112">
    <property type="component" value="Unassembled WGS sequence"/>
</dbReference>
<reference evidence="1 2" key="1">
    <citation type="submission" date="2017-02" db="EMBL/GenBank/DDBJ databases">
        <authorList>
            <person name="Peterson S.W."/>
        </authorList>
    </citation>
    <scope>NUCLEOTIDE SEQUENCE [LARGE SCALE GENOMIC DNA]</scope>
    <source>
        <strain evidence="1 2">DSM 22323</strain>
    </source>
</reference>
<dbReference type="EMBL" id="FUYZ01000005">
    <property type="protein sequence ID" value="SKB90461.1"/>
    <property type="molecule type" value="Genomic_DNA"/>
</dbReference>
<accession>A0A1T5F2T2</accession>
<dbReference type="STRING" id="619805.SAMN05660477_01738"/>
<sequence length="139" mass="16351">MNKKEETEELFAPAEEDLPKEHFSQPDVEREWKAFLLKLSKIDSVAYNAINNFRLTKTHEDQIEVLFSSSTAKAEFDKVAGEFVNHFKHKVKNYGIKLHFKEDKTIVQEVMTKKKLFEKFAEINPVLKDLNDLMRFDLT</sequence>
<proteinExistence type="predicted"/>
<gene>
    <name evidence="1" type="ORF">SAMN05660477_01738</name>
</gene>
<dbReference type="RefSeq" id="WP_079666988.1">
    <property type="nucleotide sequence ID" value="NZ_FUYZ01000005.1"/>
</dbReference>
<evidence type="ECO:0000313" key="2">
    <source>
        <dbReference type="Proteomes" id="UP000191112"/>
    </source>
</evidence>
<evidence type="ECO:0000313" key="1">
    <source>
        <dbReference type="EMBL" id="SKB90461.1"/>
    </source>
</evidence>
<organism evidence="1 2">
    <name type="scientific">Soonwooa buanensis</name>
    <dbReference type="NCBI Taxonomy" id="619805"/>
    <lineage>
        <taxon>Bacteria</taxon>
        <taxon>Pseudomonadati</taxon>
        <taxon>Bacteroidota</taxon>
        <taxon>Flavobacteriia</taxon>
        <taxon>Flavobacteriales</taxon>
        <taxon>Weeksellaceae</taxon>
        <taxon>Chryseobacterium group</taxon>
        <taxon>Soonwooa</taxon>
    </lineage>
</organism>
<name>A0A1T5F2T2_9FLAO</name>
<protein>
    <submittedName>
        <fullName evidence="1">DNA polymerase-3 subunit gamma/tau</fullName>
    </submittedName>
</protein>
<keyword evidence="2" id="KW-1185">Reference proteome</keyword>